<dbReference type="OMA" id="PVMYALK"/>
<comment type="similarity">
    <text evidence="2">Belongs to the cytidine and deoxycytidylate deaminase family. ADAT3 subfamily.</text>
</comment>
<dbReference type="GeneID" id="26901562"/>
<dbReference type="AlphaFoldDB" id="A0A0N0VHC9"/>
<dbReference type="InterPro" id="IPR002125">
    <property type="entry name" value="CMP_dCMP_dom"/>
</dbReference>
<dbReference type="OrthoDB" id="3180714at2759"/>
<reference evidence="5 6" key="1">
    <citation type="submission" date="2015-07" db="EMBL/GenBank/DDBJ databases">
        <title>High-quality genome of monoxenous trypanosomatid Leptomonas pyrrhocoris.</title>
        <authorList>
            <person name="Flegontov P."/>
            <person name="Butenko A."/>
            <person name="Firsov S."/>
            <person name="Vlcek C."/>
            <person name="Logacheva M.D."/>
            <person name="Field M."/>
            <person name="Filatov D."/>
            <person name="Flegontova O."/>
            <person name="Gerasimov E."/>
            <person name="Jackson A.P."/>
            <person name="Kelly S."/>
            <person name="Opperdoes F."/>
            <person name="O'Reilly A."/>
            <person name="Votypka J."/>
            <person name="Yurchenko V."/>
            <person name="Lukes J."/>
        </authorList>
    </citation>
    <scope>NUCLEOTIDE SEQUENCE [LARGE SCALE GENOMIC DNA]</scope>
    <source>
        <strain evidence="5">H10</strain>
    </source>
</reference>
<feature type="domain" description="CMP/dCMP-type deaminase" evidence="4">
    <location>
        <begin position="371"/>
        <end position="494"/>
    </location>
</feature>
<feature type="compositionally biased region" description="Low complexity" evidence="3">
    <location>
        <begin position="58"/>
        <end position="73"/>
    </location>
</feature>
<dbReference type="PANTHER" id="PTHR11079">
    <property type="entry name" value="CYTOSINE DEAMINASE FAMILY MEMBER"/>
    <property type="match status" value="1"/>
</dbReference>
<sequence>MEEVVLCEPDFTCTAALVLTITQPKLAQSLLRLANQHCPLEEYGDHLKRLRPRPSQKPTAPSTSDAPSSTPLPDKGEDSPSLANSPVCLELLLAVQEPRVDATAAFAQAQGRSRVSPMPGTAAWPITLEKESLSVSQAQELLAERALPTQARQLQTFVEAAAPVLTPATRTGSTTSTESSTARYESTGNGSAFSFRVLLVPASAPRQNPSVWACANVRWPLAVPKPRPPAPPAPSLTQQVCEDMQRHVFPLCRGRRCVLDLRQQWTRVHRDGRREVEMRNGGTRGGVHARAGAGDDAPSGYDLLDIVAVVMDPITKEVLATSAGCSSMRVDNPIAVAPYCGHAIARHQREEEMEEHLISAKEPSRQRPRREQPRIVLEHPVMYALKQLAAAAHQQQRQRHGDDHHGTGTEKEEESIASSEAADGPRQVDSSRPYLANGLDLYVTHEPCVMCAMALVHSRIQRVFFLFPNPVHGGLGGRYHVHGIPSLNHHFQAFCCTKAAESYTQGEHAVV</sequence>
<organism evidence="5 6">
    <name type="scientific">Leptomonas pyrrhocoris</name>
    <name type="common">Firebug parasite</name>
    <dbReference type="NCBI Taxonomy" id="157538"/>
    <lineage>
        <taxon>Eukaryota</taxon>
        <taxon>Discoba</taxon>
        <taxon>Euglenozoa</taxon>
        <taxon>Kinetoplastea</taxon>
        <taxon>Metakinetoplastina</taxon>
        <taxon>Trypanosomatida</taxon>
        <taxon>Trypanosomatidae</taxon>
        <taxon>Leishmaniinae</taxon>
        <taxon>Leptomonas</taxon>
    </lineage>
</organism>
<dbReference type="PANTHER" id="PTHR11079:SF156">
    <property type="entry name" value="INACTIVE TRNA-SPECIFIC ADENOSINE DEAMINASE-LIKE PROTEIN 3-RELATED"/>
    <property type="match status" value="1"/>
</dbReference>
<dbReference type="Proteomes" id="UP000037923">
    <property type="component" value="Unassembled WGS sequence"/>
</dbReference>
<protein>
    <recommendedName>
        <fullName evidence="4">CMP/dCMP-type deaminase domain-containing protein</fullName>
    </recommendedName>
</protein>
<dbReference type="RefSeq" id="XP_015663223.1">
    <property type="nucleotide sequence ID" value="XM_015797703.1"/>
</dbReference>
<dbReference type="EMBL" id="LGTL01000002">
    <property type="protein sequence ID" value="KPA84784.1"/>
    <property type="molecule type" value="Genomic_DNA"/>
</dbReference>
<dbReference type="VEuPathDB" id="TriTrypDB:LpyrH10_02_2410"/>
<dbReference type="GO" id="GO:0005737">
    <property type="term" value="C:cytoplasm"/>
    <property type="evidence" value="ECO:0007669"/>
    <property type="project" value="TreeGrafter"/>
</dbReference>
<dbReference type="GO" id="GO:0046872">
    <property type="term" value="F:metal ion binding"/>
    <property type="evidence" value="ECO:0007669"/>
    <property type="project" value="UniProtKB-KW"/>
</dbReference>
<evidence type="ECO:0000256" key="2">
    <source>
        <dbReference type="ARBA" id="ARBA00038160"/>
    </source>
</evidence>
<dbReference type="InterPro" id="IPR016193">
    <property type="entry name" value="Cytidine_deaminase-like"/>
</dbReference>
<dbReference type="GO" id="GO:0005634">
    <property type="term" value="C:nucleus"/>
    <property type="evidence" value="ECO:0007669"/>
    <property type="project" value="TreeGrafter"/>
</dbReference>
<dbReference type="PROSITE" id="PS51747">
    <property type="entry name" value="CYT_DCMP_DEAMINASES_2"/>
    <property type="match status" value="1"/>
</dbReference>
<gene>
    <name evidence="5" type="ORF">ABB37_01267</name>
</gene>
<accession>A0A0N0VHC9</accession>
<keyword evidence="1" id="KW-0819">tRNA processing</keyword>
<evidence type="ECO:0000313" key="6">
    <source>
        <dbReference type="Proteomes" id="UP000037923"/>
    </source>
</evidence>
<feature type="region of interest" description="Disordered" evidence="3">
    <location>
        <begin position="46"/>
        <end position="83"/>
    </location>
</feature>
<dbReference type="SUPFAM" id="SSF53927">
    <property type="entry name" value="Cytidine deaminase-like"/>
    <property type="match status" value="1"/>
</dbReference>
<feature type="compositionally biased region" description="Basic and acidic residues" evidence="3">
    <location>
        <begin position="399"/>
        <end position="410"/>
    </location>
</feature>
<keyword evidence="6" id="KW-1185">Reference proteome</keyword>
<proteinExistence type="inferred from homology"/>
<feature type="region of interest" description="Disordered" evidence="3">
    <location>
        <begin position="351"/>
        <end position="372"/>
    </location>
</feature>
<evidence type="ECO:0000313" key="5">
    <source>
        <dbReference type="EMBL" id="KPA84784.1"/>
    </source>
</evidence>
<feature type="region of interest" description="Disordered" evidence="3">
    <location>
        <begin position="389"/>
        <end position="430"/>
    </location>
</feature>
<dbReference type="GO" id="GO:0002100">
    <property type="term" value="P:tRNA wobble adenosine to inosine editing"/>
    <property type="evidence" value="ECO:0007669"/>
    <property type="project" value="InterPro"/>
</dbReference>
<dbReference type="CDD" id="cd01285">
    <property type="entry name" value="nucleoside_deaminase"/>
    <property type="match status" value="1"/>
</dbReference>
<dbReference type="GO" id="GO:0052717">
    <property type="term" value="F:tRNA-specific adenosine-34 deaminase activity"/>
    <property type="evidence" value="ECO:0007669"/>
    <property type="project" value="UniProtKB-EC"/>
</dbReference>
<dbReference type="Pfam" id="PF00383">
    <property type="entry name" value="dCMP_cyt_deam_1"/>
    <property type="match status" value="1"/>
</dbReference>
<evidence type="ECO:0000256" key="1">
    <source>
        <dbReference type="ARBA" id="ARBA00022694"/>
    </source>
</evidence>
<comment type="caution">
    <text evidence="5">The sequence shown here is derived from an EMBL/GenBank/DDBJ whole genome shotgun (WGS) entry which is preliminary data.</text>
</comment>
<evidence type="ECO:0000259" key="4">
    <source>
        <dbReference type="PROSITE" id="PS51747"/>
    </source>
</evidence>
<name>A0A0N0VHC9_LEPPY</name>
<dbReference type="Gene3D" id="3.40.140.10">
    <property type="entry name" value="Cytidine Deaminase, domain 2"/>
    <property type="match status" value="1"/>
</dbReference>
<evidence type="ECO:0000256" key="3">
    <source>
        <dbReference type="SAM" id="MobiDB-lite"/>
    </source>
</evidence>